<keyword evidence="3" id="KW-1185">Reference proteome</keyword>
<evidence type="ECO:0000313" key="2">
    <source>
        <dbReference type="EMBL" id="EUD64487.1"/>
    </source>
</evidence>
<reference evidence="2 3" key="1">
    <citation type="submission" date="2013-02" db="EMBL/GenBank/DDBJ databases">
        <title>The Genome Sequence of Plasmodium inui San Antonio 1.</title>
        <authorList>
            <consortium name="The Broad Institute Genome Sequencing Platform"/>
            <consortium name="The Broad Institute Genome Sequencing Center for Infectious Disease"/>
            <person name="Neafsey D."/>
            <person name="Cheeseman I."/>
            <person name="Volkman S."/>
            <person name="Adams J."/>
            <person name="Walker B."/>
            <person name="Young S.K."/>
            <person name="Zeng Q."/>
            <person name="Gargeya S."/>
            <person name="Fitzgerald M."/>
            <person name="Haas B."/>
            <person name="Abouelleil A."/>
            <person name="Alvarado L."/>
            <person name="Arachchi H.M."/>
            <person name="Berlin A.M."/>
            <person name="Chapman S.B."/>
            <person name="Dewar J."/>
            <person name="Goldberg J."/>
            <person name="Griggs A."/>
            <person name="Gujja S."/>
            <person name="Hansen M."/>
            <person name="Howarth C."/>
            <person name="Imamovic A."/>
            <person name="Larimer J."/>
            <person name="McCowan C."/>
            <person name="Murphy C."/>
            <person name="Neiman D."/>
            <person name="Pearson M."/>
            <person name="Priest M."/>
            <person name="Roberts A."/>
            <person name="Saif S."/>
            <person name="Shea T."/>
            <person name="Sisk P."/>
            <person name="Sykes S."/>
            <person name="Wortman J."/>
            <person name="Nusbaum C."/>
            <person name="Birren B."/>
        </authorList>
    </citation>
    <scope>NUCLEOTIDE SEQUENCE [LARGE SCALE GENOMIC DNA]</scope>
    <source>
        <strain evidence="2 3">San Antonio 1</strain>
    </source>
</reference>
<accession>W6ZU83</accession>
<dbReference type="GeneID" id="20040401"/>
<dbReference type="EMBL" id="KI965498">
    <property type="protein sequence ID" value="EUD64487.1"/>
    <property type="molecule type" value="Genomic_DNA"/>
</dbReference>
<feature type="compositionally biased region" description="Basic and acidic residues" evidence="1">
    <location>
        <begin position="59"/>
        <end position="69"/>
    </location>
</feature>
<protein>
    <submittedName>
        <fullName evidence="2">Uncharacterized protein</fullName>
    </submittedName>
</protein>
<feature type="region of interest" description="Disordered" evidence="1">
    <location>
        <begin position="55"/>
        <end position="100"/>
    </location>
</feature>
<name>W6ZU83_9APIC</name>
<dbReference type="RefSeq" id="XP_008818921.1">
    <property type="nucleotide sequence ID" value="XM_008820699.1"/>
</dbReference>
<evidence type="ECO:0000313" key="3">
    <source>
        <dbReference type="Proteomes" id="UP000030640"/>
    </source>
</evidence>
<evidence type="ECO:0000256" key="1">
    <source>
        <dbReference type="SAM" id="MobiDB-lite"/>
    </source>
</evidence>
<feature type="compositionally biased region" description="Basic and acidic residues" evidence="1">
    <location>
        <begin position="76"/>
        <end position="85"/>
    </location>
</feature>
<sequence length="100" mass="11696">MKELQEGRRLISKPKRSFYNYVQLEVSHNVTTKTQRNGERVEQKLVRENIRATRNNHNIMKEKGEEKSGTRICHPIGKDHQDNRGPNKQIPSNHIPPKDS</sequence>
<dbReference type="AlphaFoldDB" id="W6ZU83"/>
<dbReference type="Proteomes" id="UP000030640">
    <property type="component" value="Unassembled WGS sequence"/>
</dbReference>
<dbReference type="VEuPathDB" id="PlasmoDB:C922_05127"/>
<organism evidence="2 3">
    <name type="scientific">Plasmodium inui San Antonio 1</name>
    <dbReference type="NCBI Taxonomy" id="1237626"/>
    <lineage>
        <taxon>Eukaryota</taxon>
        <taxon>Sar</taxon>
        <taxon>Alveolata</taxon>
        <taxon>Apicomplexa</taxon>
        <taxon>Aconoidasida</taxon>
        <taxon>Haemosporida</taxon>
        <taxon>Plasmodiidae</taxon>
        <taxon>Plasmodium</taxon>
        <taxon>Plasmodium (Plasmodium)</taxon>
    </lineage>
</organism>
<gene>
    <name evidence="2" type="ORF">C922_05127</name>
</gene>
<proteinExistence type="predicted"/>